<comment type="caution">
    <text evidence="5">The sequence shown here is derived from an EMBL/GenBank/DDBJ whole genome shotgun (WGS) entry which is preliminary data.</text>
</comment>
<gene>
    <name evidence="5" type="ORF">N4S67_19105</name>
</gene>
<reference evidence="6" key="1">
    <citation type="submission" date="2023-07" db="EMBL/GenBank/DDBJ databases">
        <authorList>
            <person name="Deng Y."/>
            <person name="Zhang Y.-Q."/>
        </authorList>
    </citation>
    <scope>NUCLEOTIDE SEQUENCE [LARGE SCALE GENOMIC DNA]</scope>
    <source>
        <strain evidence="6">CPCC 205710</strain>
    </source>
</reference>
<dbReference type="InterPro" id="IPR041698">
    <property type="entry name" value="Methyltransf_25"/>
</dbReference>
<evidence type="ECO:0000256" key="3">
    <source>
        <dbReference type="ARBA" id="ARBA00022691"/>
    </source>
</evidence>
<sequence>MTADGEYWNHNAAYHGWLVGIAMRHHGDVLDAGCGEGLLAQRLAAVSRSVTAIDPDRWATEKATERLATLDHVSVSHETFDDFDAEGRRFDLVTFVATLHHMDLRASLQKSRDLLTPGGEIAVVGVSANKTVRDWAWAVACVPAARLGSWWHREIRDVGVRVAEPTEGLDDIRRTVDDVLPGAWIRRGLYYRYRMLWSNGRVP</sequence>
<organism evidence="5 6">
    <name type="scientific">Mycobacterium deserti</name>
    <dbReference type="NCBI Taxonomy" id="2978347"/>
    <lineage>
        <taxon>Bacteria</taxon>
        <taxon>Bacillati</taxon>
        <taxon>Actinomycetota</taxon>
        <taxon>Actinomycetes</taxon>
        <taxon>Mycobacteriales</taxon>
        <taxon>Mycobacteriaceae</taxon>
        <taxon>Mycobacterium</taxon>
    </lineage>
</organism>
<dbReference type="EMBL" id="JAODWD010000004">
    <property type="protein sequence ID" value="MCT7660514.1"/>
    <property type="molecule type" value="Genomic_DNA"/>
</dbReference>
<evidence type="ECO:0000256" key="2">
    <source>
        <dbReference type="ARBA" id="ARBA00022679"/>
    </source>
</evidence>
<dbReference type="InterPro" id="IPR029063">
    <property type="entry name" value="SAM-dependent_MTases_sf"/>
</dbReference>
<keyword evidence="1 5" id="KW-0489">Methyltransferase</keyword>
<dbReference type="Gene3D" id="3.40.50.150">
    <property type="entry name" value="Vaccinia Virus protein VP39"/>
    <property type="match status" value="1"/>
</dbReference>
<keyword evidence="6" id="KW-1185">Reference proteome</keyword>
<dbReference type="GO" id="GO:0008168">
    <property type="term" value="F:methyltransferase activity"/>
    <property type="evidence" value="ECO:0007669"/>
    <property type="project" value="UniProtKB-KW"/>
</dbReference>
<evidence type="ECO:0000256" key="1">
    <source>
        <dbReference type="ARBA" id="ARBA00022603"/>
    </source>
</evidence>
<dbReference type="SUPFAM" id="SSF53335">
    <property type="entry name" value="S-adenosyl-L-methionine-dependent methyltransferases"/>
    <property type="match status" value="1"/>
</dbReference>
<evidence type="ECO:0000313" key="5">
    <source>
        <dbReference type="EMBL" id="MCT7660514.1"/>
    </source>
</evidence>
<evidence type="ECO:0000313" key="6">
    <source>
        <dbReference type="Proteomes" id="UP001206639"/>
    </source>
</evidence>
<evidence type="ECO:0000259" key="4">
    <source>
        <dbReference type="Pfam" id="PF13649"/>
    </source>
</evidence>
<name>A0ABT2ME08_9MYCO</name>
<dbReference type="Proteomes" id="UP001206639">
    <property type="component" value="Unassembled WGS sequence"/>
</dbReference>
<accession>A0ABT2ME08</accession>
<dbReference type="GO" id="GO:0032259">
    <property type="term" value="P:methylation"/>
    <property type="evidence" value="ECO:0007669"/>
    <property type="project" value="UniProtKB-KW"/>
</dbReference>
<protein>
    <submittedName>
        <fullName evidence="5">Class I SAM-dependent methyltransferase</fullName>
    </submittedName>
</protein>
<keyword evidence="2" id="KW-0808">Transferase</keyword>
<dbReference type="RefSeq" id="WP_260994551.1">
    <property type="nucleotide sequence ID" value="NZ_JAODWD010000004.1"/>
</dbReference>
<dbReference type="PANTHER" id="PTHR43464">
    <property type="entry name" value="METHYLTRANSFERASE"/>
    <property type="match status" value="1"/>
</dbReference>
<dbReference type="CDD" id="cd02440">
    <property type="entry name" value="AdoMet_MTases"/>
    <property type="match status" value="1"/>
</dbReference>
<proteinExistence type="predicted"/>
<keyword evidence="3" id="KW-0949">S-adenosyl-L-methionine</keyword>
<feature type="domain" description="Methyltransferase" evidence="4">
    <location>
        <begin position="29"/>
        <end position="119"/>
    </location>
</feature>
<dbReference type="Pfam" id="PF13649">
    <property type="entry name" value="Methyltransf_25"/>
    <property type="match status" value="1"/>
</dbReference>
<dbReference type="PANTHER" id="PTHR43464:SF19">
    <property type="entry name" value="UBIQUINONE BIOSYNTHESIS O-METHYLTRANSFERASE, MITOCHONDRIAL"/>
    <property type="match status" value="1"/>
</dbReference>